<dbReference type="AlphaFoldDB" id="A0A2H0W276"/>
<accession>A0A2H0W276</accession>
<organism evidence="3 4">
    <name type="scientific">Candidatus Buchananbacteria bacterium CG10_big_fil_rev_8_21_14_0_10_42_9</name>
    <dbReference type="NCBI Taxonomy" id="1974526"/>
    <lineage>
        <taxon>Bacteria</taxon>
        <taxon>Candidatus Buchananiibacteriota</taxon>
    </lineage>
</organism>
<sequence>MNRAAELKIALVHDYLAQEGGAERVLHIFQELFPQAPTYTLFYDQAKMGGLYRGKDIRTSYLQKAPGIFKHYQWYLALMPSATESYDLSQYDFVLSSASAFAKGVITQQDAYHLCYCHTPTRYLWSDTHSYVKELHYPAVIKKILPPLLSRLRVWDLSAANRVDGFIANSNYIANRISKYYQRQSKVIYPPVDVEKFKVSNEVGNYYLAGGRLVAYKRFDLVVQAFNQLKMPLKIFGAGPELEHLKKIANRNIQFVGRVGDEKLVDLYSHAVAYIHPQVEDFGITAIESMASGRPVVAYKVGGAAETVIENKTGIFFDDQSWEALADTIVRFNDNSFNSADIRRHAEAFSISTFKANIKSTIEEIMNKPEHERRY</sequence>
<feature type="domain" description="Glycosyl transferase family 1" evidence="1">
    <location>
        <begin position="200"/>
        <end position="340"/>
    </location>
</feature>
<dbReference type="Pfam" id="PF00534">
    <property type="entry name" value="Glycos_transf_1"/>
    <property type="match status" value="1"/>
</dbReference>
<dbReference type="PANTHER" id="PTHR45947:SF3">
    <property type="entry name" value="SULFOQUINOVOSYL TRANSFERASE SQD2"/>
    <property type="match status" value="1"/>
</dbReference>
<dbReference type="InterPro" id="IPR028098">
    <property type="entry name" value="Glyco_trans_4-like_N"/>
</dbReference>
<dbReference type="PANTHER" id="PTHR45947">
    <property type="entry name" value="SULFOQUINOVOSYL TRANSFERASE SQD2"/>
    <property type="match status" value="1"/>
</dbReference>
<dbReference type="GO" id="GO:0016757">
    <property type="term" value="F:glycosyltransferase activity"/>
    <property type="evidence" value="ECO:0007669"/>
    <property type="project" value="InterPro"/>
</dbReference>
<comment type="caution">
    <text evidence="3">The sequence shown here is derived from an EMBL/GenBank/DDBJ whole genome shotgun (WGS) entry which is preliminary data.</text>
</comment>
<dbReference type="Pfam" id="PF13439">
    <property type="entry name" value="Glyco_transf_4"/>
    <property type="match status" value="1"/>
</dbReference>
<dbReference type="InterPro" id="IPR001296">
    <property type="entry name" value="Glyco_trans_1"/>
</dbReference>
<feature type="domain" description="Glycosyltransferase subfamily 4-like N-terminal" evidence="2">
    <location>
        <begin position="66"/>
        <end position="196"/>
    </location>
</feature>
<dbReference type="Proteomes" id="UP000230935">
    <property type="component" value="Unassembled WGS sequence"/>
</dbReference>
<dbReference type="InterPro" id="IPR050194">
    <property type="entry name" value="Glycosyltransferase_grp1"/>
</dbReference>
<dbReference type="SUPFAM" id="SSF53756">
    <property type="entry name" value="UDP-Glycosyltransferase/glycogen phosphorylase"/>
    <property type="match status" value="1"/>
</dbReference>
<evidence type="ECO:0000313" key="4">
    <source>
        <dbReference type="Proteomes" id="UP000230935"/>
    </source>
</evidence>
<keyword evidence="3" id="KW-0808">Transferase</keyword>
<dbReference type="Gene3D" id="3.40.50.2000">
    <property type="entry name" value="Glycogen Phosphorylase B"/>
    <property type="match status" value="2"/>
</dbReference>
<evidence type="ECO:0000259" key="1">
    <source>
        <dbReference type="Pfam" id="PF00534"/>
    </source>
</evidence>
<name>A0A2H0W276_9BACT</name>
<proteinExistence type="predicted"/>
<evidence type="ECO:0000313" key="3">
    <source>
        <dbReference type="EMBL" id="PIS05444.1"/>
    </source>
</evidence>
<evidence type="ECO:0000259" key="2">
    <source>
        <dbReference type="Pfam" id="PF13439"/>
    </source>
</evidence>
<reference evidence="4" key="1">
    <citation type="submission" date="2017-09" db="EMBL/GenBank/DDBJ databases">
        <title>Depth-based differentiation of microbial function through sediment-hosted aquifers and enrichment of novel symbionts in the deep terrestrial subsurface.</title>
        <authorList>
            <person name="Probst A.J."/>
            <person name="Ladd B."/>
            <person name="Jarett J.K."/>
            <person name="Geller-Mcgrath D.E."/>
            <person name="Sieber C.M.K."/>
            <person name="Emerson J.B."/>
            <person name="Anantharaman K."/>
            <person name="Thomas B.C."/>
            <person name="Malmstrom R."/>
            <person name="Stieglmeier M."/>
            <person name="Klingl A."/>
            <person name="Woyke T."/>
            <person name="Ryan C.M."/>
            <person name="Banfield J.F."/>
        </authorList>
    </citation>
    <scope>NUCLEOTIDE SEQUENCE [LARGE SCALE GENOMIC DNA]</scope>
</reference>
<dbReference type="EMBL" id="PEZZ01000006">
    <property type="protein sequence ID" value="PIS05444.1"/>
    <property type="molecule type" value="Genomic_DNA"/>
</dbReference>
<protein>
    <submittedName>
        <fullName evidence="3">Glycosyltransferase family 4 protein</fullName>
    </submittedName>
</protein>
<gene>
    <name evidence="3" type="ORF">COT81_00915</name>
</gene>